<protein>
    <recommendedName>
        <fullName evidence="4">Secreted protein</fullName>
    </recommendedName>
</protein>
<evidence type="ECO:0000256" key="1">
    <source>
        <dbReference type="SAM" id="SignalP"/>
    </source>
</evidence>
<evidence type="ECO:0000313" key="2">
    <source>
        <dbReference type="EMBL" id="VEI02669.1"/>
    </source>
</evidence>
<organism evidence="2 3">
    <name type="scientific">Acidipropionibacterium jensenii</name>
    <dbReference type="NCBI Taxonomy" id="1749"/>
    <lineage>
        <taxon>Bacteria</taxon>
        <taxon>Bacillati</taxon>
        <taxon>Actinomycetota</taxon>
        <taxon>Actinomycetes</taxon>
        <taxon>Propionibacteriales</taxon>
        <taxon>Propionibacteriaceae</taxon>
        <taxon>Acidipropionibacterium</taxon>
    </lineage>
</organism>
<keyword evidence="1" id="KW-0732">Signal</keyword>
<dbReference type="AlphaFoldDB" id="A0A448NXP5"/>
<accession>A0A448NXP5</accession>
<sequence length="141" mass="14909">MLITRWRAAGAVAAAIALAVGVPTAAEAGNYTATGSCSASGNNLNAQATYSDSGGYHVWKLASWTINGTPTGGKNNVNIRLYSGATQKWAWNSPDSMPFGNGHTGMQNAKTRPIDHESIFWTAIFDRSGVDPQCTAARKNF</sequence>
<dbReference type="OrthoDB" id="3533927at2"/>
<dbReference type="Proteomes" id="UP000277858">
    <property type="component" value="Chromosome"/>
</dbReference>
<keyword evidence="3" id="KW-1185">Reference proteome</keyword>
<proteinExistence type="predicted"/>
<evidence type="ECO:0000313" key="3">
    <source>
        <dbReference type="Proteomes" id="UP000277858"/>
    </source>
</evidence>
<feature type="chain" id="PRO_5019549422" description="Secreted protein" evidence="1">
    <location>
        <begin position="29"/>
        <end position="141"/>
    </location>
</feature>
<dbReference type="EMBL" id="LR134473">
    <property type="protein sequence ID" value="VEI02669.1"/>
    <property type="molecule type" value="Genomic_DNA"/>
</dbReference>
<reference evidence="2 3" key="1">
    <citation type="submission" date="2018-12" db="EMBL/GenBank/DDBJ databases">
        <authorList>
            <consortium name="Pathogen Informatics"/>
        </authorList>
    </citation>
    <scope>NUCLEOTIDE SEQUENCE [LARGE SCALE GENOMIC DNA]</scope>
    <source>
        <strain evidence="2 3">NCTC13652</strain>
    </source>
</reference>
<feature type="signal peptide" evidence="1">
    <location>
        <begin position="1"/>
        <end position="28"/>
    </location>
</feature>
<dbReference type="RefSeq" id="WP_027588104.1">
    <property type="nucleotide sequence ID" value="NZ_LR134473.1"/>
</dbReference>
<gene>
    <name evidence="2" type="ORF">NCTC13652_00849</name>
</gene>
<dbReference type="STRING" id="1122997.GCA_000425285_01013"/>
<evidence type="ECO:0008006" key="4">
    <source>
        <dbReference type="Google" id="ProtNLM"/>
    </source>
</evidence>
<name>A0A448NXP5_9ACTN</name>